<proteinExistence type="predicted"/>
<reference evidence="2" key="1">
    <citation type="submission" date="2021-01" db="UniProtKB">
        <authorList>
            <consortium name="EnsemblMetazoa"/>
        </authorList>
    </citation>
    <scope>IDENTIFICATION</scope>
</reference>
<protein>
    <recommendedName>
        <fullName evidence="4">Cnidarian restricted protein</fullName>
    </recommendedName>
</protein>
<name>A0A7M5UQP8_9CNID</name>
<keyword evidence="1" id="KW-0732">Signal</keyword>
<evidence type="ECO:0000256" key="1">
    <source>
        <dbReference type="SAM" id="SignalP"/>
    </source>
</evidence>
<feature type="signal peptide" evidence="1">
    <location>
        <begin position="1"/>
        <end position="24"/>
    </location>
</feature>
<feature type="chain" id="PRO_5029861513" description="Cnidarian restricted protein" evidence="1">
    <location>
        <begin position="25"/>
        <end position="213"/>
    </location>
</feature>
<dbReference type="AlphaFoldDB" id="A0A7M5UQP8"/>
<evidence type="ECO:0000313" key="2">
    <source>
        <dbReference type="EnsemblMetazoa" id="CLYHEMP001053.1"/>
    </source>
</evidence>
<accession>A0A7M5UQP8</accession>
<dbReference type="EnsemblMetazoa" id="CLYHEMT001053.1">
    <property type="protein sequence ID" value="CLYHEMP001053.1"/>
    <property type="gene ID" value="CLYHEMG001053"/>
</dbReference>
<evidence type="ECO:0008006" key="4">
    <source>
        <dbReference type="Google" id="ProtNLM"/>
    </source>
</evidence>
<organism evidence="2 3">
    <name type="scientific">Clytia hemisphaerica</name>
    <dbReference type="NCBI Taxonomy" id="252671"/>
    <lineage>
        <taxon>Eukaryota</taxon>
        <taxon>Metazoa</taxon>
        <taxon>Cnidaria</taxon>
        <taxon>Hydrozoa</taxon>
        <taxon>Hydroidolina</taxon>
        <taxon>Leptothecata</taxon>
        <taxon>Obeliida</taxon>
        <taxon>Clytiidae</taxon>
        <taxon>Clytia</taxon>
    </lineage>
</organism>
<keyword evidence="3" id="KW-1185">Reference proteome</keyword>
<evidence type="ECO:0000313" key="3">
    <source>
        <dbReference type="Proteomes" id="UP000594262"/>
    </source>
</evidence>
<dbReference type="Proteomes" id="UP000594262">
    <property type="component" value="Unplaced"/>
</dbReference>
<sequence length="213" mass="23815">MMEFGKTQIVNIVILCMCIQITSCKPTQSPHHHQQPKKKINLWNGNPCMVNSTSSGGNGARNLITCVKKELAWGLDKYTPNLMCVTVQAKQNNALKPYYDKKCEVKFVLNNAKNQPWVKSGIFKADTPSAEYTHSPCGAPKVGTDANGQTHKYCDPNAWNGLAPDLMKEMTLAGLRCETLTKMKIVNNKPVRFRVGCELRRMPLTKRMISATK</sequence>